<dbReference type="OrthoDB" id="5837142at2759"/>
<dbReference type="PANTHER" id="PTHR15711">
    <property type="entry name" value="RAP GTPASE-ACTIVATING PROTEIN"/>
    <property type="match status" value="1"/>
</dbReference>
<sequence>MAARTRREALRDLAENYVGTHQNEGPSRIASRFLGGSVKRRERQNPKPFLANTRGALSWLVDVHDHSTNQNDESDPRFADIEEGNRVSCVLGLSQDALVLLERPSGVPIFCTPTHSIIGWANTDMGLKVYYDHGDMLLLRCCTETGTDVELNLLLQRLQLVTRGDEAKEVSTKRLFAVVPPKSVHLKVVLRRARLSDSWGFHVQDEGVVTDVEMYQTAWKASLRQGSRIVEGIRPLQIESLTVATLSFDKISEMLSERDAVRLLLISPANDGSPRRGCEDPHCPAVKGVEQMLTPDAFARQPISYQEMFRMRNREYGTSPANSPAGSLEDRSFNFTVKRTDGMRANSTCAASGCPPSAALTAMNRQTSSVHDHMCLMLNAPKTLCRAQSDEHLRSPMTEENRKAPLSARESTNEQEASELAKCQQNLERAYQEKRALEMLVQQLRKQLLHERQSHENTRRELERLRIQLDKR</sequence>
<dbReference type="GO" id="GO:0005096">
    <property type="term" value="F:GTPase activator activity"/>
    <property type="evidence" value="ECO:0007669"/>
    <property type="project" value="TreeGrafter"/>
</dbReference>
<reference evidence="2 3" key="1">
    <citation type="submission" date="2013-12" db="EMBL/GenBank/DDBJ databases">
        <title>Draft genome of the parsitic nematode Ancylostoma duodenale.</title>
        <authorList>
            <person name="Mitreva M."/>
        </authorList>
    </citation>
    <scope>NUCLEOTIDE SEQUENCE [LARGE SCALE GENOMIC DNA]</scope>
    <source>
        <strain evidence="2 3">Zhejiang</strain>
    </source>
</reference>
<protein>
    <submittedName>
        <fullName evidence="2">Uncharacterized protein</fullName>
    </submittedName>
</protein>
<gene>
    <name evidence="2" type="ORF">ANCDUO_10920</name>
</gene>
<organism evidence="2 3">
    <name type="scientific">Ancylostoma duodenale</name>
    <dbReference type="NCBI Taxonomy" id="51022"/>
    <lineage>
        <taxon>Eukaryota</taxon>
        <taxon>Metazoa</taxon>
        <taxon>Ecdysozoa</taxon>
        <taxon>Nematoda</taxon>
        <taxon>Chromadorea</taxon>
        <taxon>Rhabditida</taxon>
        <taxon>Rhabditina</taxon>
        <taxon>Rhabditomorpha</taxon>
        <taxon>Strongyloidea</taxon>
        <taxon>Ancylostomatidae</taxon>
        <taxon>Ancylostomatinae</taxon>
        <taxon>Ancylostoma</taxon>
    </lineage>
</organism>
<dbReference type="InterPro" id="IPR050989">
    <property type="entry name" value="Rap1_Ran_GAP"/>
</dbReference>
<name>A0A0C2GCS4_9BILA</name>
<evidence type="ECO:0000313" key="3">
    <source>
        <dbReference type="Proteomes" id="UP000054047"/>
    </source>
</evidence>
<feature type="region of interest" description="Disordered" evidence="1">
    <location>
        <begin position="391"/>
        <end position="418"/>
    </location>
</feature>
<dbReference type="Proteomes" id="UP000054047">
    <property type="component" value="Unassembled WGS sequence"/>
</dbReference>
<keyword evidence="3" id="KW-1185">Reference proteome</keyword>
<evidence type="ECO:0000256" key="1">
    <source>
        <dbReference type="SAM" id="MobiDB-lite"/>
    </source>
</evidence>
<proteinExistence type="predicted"/>
<dbReference type="PANTHER" id="PTHR15711:SF22">
    <property type="entry name" value="RAP-GAP DOMAIN-CONTAINING PROTEIN"/>
    <property type="match status" value="1"/>
</dbReference>
<dbReference type="GO" id="GO:0005737">
    <property type="term" value="C:cytoplasm"/>
    <property type="evidence" value="ECO:0007669"/>
    <property type="project" value="TreeGrafter"/>
</dbReference>
<evidence type="ECO:0000313" key="2">
    <source>
        <dbReference type="EMBL" id="KIH58865.1"/>
    </source>
</evidence>
<dbReference type="AlphaFoldDB" id="A0A0C2GCS4"/>
<accession>A0A0C2GCS4</accession>
<feature type="compositionally biased region" description="Basic and acidic residues" evidence="1">
    <location>
        <begin position="391"/>
        <end position="403"/>
    </location>
</feature>
<dbReference type="EMBL" id="KN732622">
    <property type="protein sequence ID" value="KIH58865.1"/>
    <property type="molecule type" value="Genomic_DNA"/>
</dbReference>